<evidence type="ECO:0000313" key="4">
    <source>
        <dbReference type="Proteomes" id="UP000011651"/>
    </source>
</evidence>
<feature type="transmembrane region" description="Helical" evidence="1">
    <location>
        <begin position="536"/>
        <end position="560"/>
    </location>
</feature>
<feature type="transmembrane region" description="Helical" evidence="1">
    <location>
        <begin position="87"/>
        <end position="106"/>
    </location>
</feature>
<evidence type="ECO:0000259" key="2">
    <source>
        <dbReference type="Pfam" id="PF01970"/>
    </source>
</evidence>
<feature type="transmembrane region" description="Helical" evidence="1">
    <location>
        <begin position="112"/>
        <end position="134"/>
    </location>
</feature>
<dbReference type="Proteomes" id="UP000011651">
    <property type="component" value="Unassembled WGS sequence"/>
</dbReference>
<name>L9UD06_9GAMM</name>
<feature type="transmembrane region" description="Helical" evidence="1">
    <location>
        <begin position="428"/>
        <end position="451"/>
    </location>
</feature>
<feature type="transmembrane region" description="Helical" evidence="1">
    <location>
        <begin position="327"/>
        <end position="351"/>
    </location>
</feature>
<feature type="transmembrane region" description="Helical" evidence="1">
    <location>
        <begin position="463"/>
        <end position="481"/>
    </location>
</feature>
<feature type="transmembrane region" description="Helical" evidence="1">
    <location>
        <begin position="237"/>
        <end position="255"/>
    </location>
</feature>
<dbReference type="PANTHER" id="PTHR35342">
    <property type="entry name" value="TRICARBOXYLIC TRANSPORT PROTEIN"/>
    <property type="match status" value="1"/>
</dbReference>
<evidence type="ECO:0000313" key="3">
    <source>
        <dbReference type="EMBL" id="ELY22577.1"/>
    </source>
</evidence>
<dbReference type="PATRIC" id="fig|1204738.3.peg.275"/>
<accession>L9UD06</accession>
<feature type="transmembrane region" description="Helical" evidence="1">
    <location>
        <begin position="212"/>
        <end position="230"/>
    </location>
</feature>
<keyword evidence="1" id="KW-0812">Transmembrane</keyword>
<dbReference type="Pfam" id="PF01970">
    <property type="entry name" value="TctA"/>
    <property type="match status" value="1"/>
</dbReference>
<protein>
    <recommendedName>
        <fullName evidence="2">DUF112 domain-containing protein</fullName>
    </recommendedName>
</protein>
<organism evidence="3 4">
    <name type="scientific">Vreelandella titanicae BH1</name>
    <dbReference type="NCBI Taxonomy" id="1204738"/>
    <lineage>
        <taxon>Bacteria</taxon>
        <taxon>Pseudomonadati</taxon>
        <taxon>Pseudomonadota</taxon>
        <taxon>Gammaproteobacteria</taxon>
        <taxon>Oceanospirillales</taxon>
        <taxon>Halomonadaceae</taxon>
        <taxon>Vreelandella</taxon>
    </lineage>
</organism>
<feature type="transmembrane region" description="Helical" evidence="1">
    <location>
        <begin position="393"/>
        <end position="416"/>
    </location>
</feature>
<gene>
    <name evidence="3" type="ORF">HALTITAN_0192</name>
</gene>
<evidence type="ECO:0000256" key="1">
    <source>
        <dbReference type="SAM" id="Phobius"/>
    </source>
</evidence>
<sequence>MACVGHCHNVVTHVCRIRRHRRRIMFYGHRISWPAPLFNPMRTRLNITAAGPSATRMACLLYSTALRSSMLDIILQAFAAALEPMNLLFIALGIALGIVIGVLPGLGSVTAMAVLIPITFYMSPLAAIAFLVGVNKGGTSGGAIPAILLNSPGSPEAAATAWDGYPMAKRGEAFRAMKFSLFSSVTGDTISDLLLIVLVVPFAAFALQFGPVEYTAVLLFSFALIAGIAGDSPLKSGIGIFFGILLSTIGLDPVASTSRFTFGQLKLEDGLSLSALAIGALALSSVVIQLSDLITRREKDDFASNQADTKAGRSVSAREFFSYWRTLIRGALTGSLVGMLPGLGVTLASFLSYSAAKRASKNGDNFGKGEPEGIIATESANSAVVGSNLIPTIALGIPGNIAAALLVGALVMHGVVPGPFMLSMHGELIYGLFASMILANIFHLIIGRAGLSLWVQFARYPRRLILPPVLMFCIFGIYLPAQSLWDVGVMLAFAGLGILFTRARISIVCTVIGFLLGGMFETSLRQALLLHQVEGISILASPLALVFLLLTIAVLSRAIWRSQKESNKSA</sequence>
<keyword evidence="1" id="KW-1133">Transmembrane helix</keyword>
<feature type="domain" description="DUF112" evidence="2">
    <location>
        <begin position="87"/>
        <end position="511"/>
    </location>
</feature>
<feature type="transmembrane region" description="Helical" evidence="1">
    <location>
        <begin position="275"/>
        <end position="294"/>
    </location>
</feature>
<dbReference type="PANTHER" id="PTHR35342:SF5">
    <property type="entry name" value="TRICARBOXYLIC TRANSPORT PROTEIN"/>
    <property type="match status" value="1"/>
</dbReference>
<dbReference type="AlphaFoldDB" id="L9UD06"/>
<proteinExistence type="predicted"/>
<keyword evidence="1" id="KW-0472">Membrane</keyword>
<feature type="transmembrane region" description="Helical" evidence="1">
    <location>
        <begin position="179"/>
        <end position="206"/>
    </location>
</feature>
<dbReference type="InterPro" id="IPR002823">
    <property type="entry name" value="DUF112_TM"/>
</dbReference>
<comment type="caution">
    <text evidence="3">The sequence shown here is derived from an EMBL/GenBank/DDBJ whole genome shotgun (WGS) entry which is preliminary data.</text>
</comment>
<dbReference type="EMBL" id="AOPO01000001">
    <property type="protein sequence ID" value="ELY22577.1"/>
    <property type="molecule type" value="Genomic_DNA"/>
</dbReference>
<reference evidence="3 4" key="1">
    <citation type="journal article" date="2013" name="Genome Announc.">
        <title>Draft Genome of the Marine Gammaproteobacterium Halomonas titanicae.</title>
        <authorList>
            <person name="Sanchez-Porro C."/>
            <person name="de la Haba R.R."/>
            <person name="Cruz-Hernandez N."/>
            <person name="Gonzalez J.M."/>
            <person name="Reyes-Guirao C."/>
            <person name="Navarro-Sampedro L."/>
            <person name="Carballo M."/>
            <person name="Ventosa A."/>
        </authorList>
    </citation>
    <scope>NUCLEOTIDE SEQUENCE [LARGE SCALE GENOMIC DNA]</scope>
    <source>
        <strain evidence="3 4">BH1</strain>
    </source>
</reference>